<sequence>MTYNGVLFQGKEKGLMPCINPFYFEDYSFTYLAEKPLQQRF</sequence>
<accession>A0A090QYH8</accession>
<gene>
    <name evidence="1" type="ORF">JCM19237_4493</name>
</gene>
<reference evidence="1 2" key="1">
    <citation type="journal article" date="2014" name="Genome Announc.">
        <title>Draft Genome Sequences of Two Vibrionaceae Species, Vibrio ponticus C121 and Photobacterium aphoticum C119, Isolated as Coral Reef Microbiota.</title>
        <authorList>
            <person name="Al-saari N."/>
            <person name="Meirelles P.M."/>
            <person name="Mino S."/>
            <person name="Suda W."/>
            <person name="Oshima K."/>
            <person name="Hattori M."/>
            <person name="Ohkuma M."/>
            <person name="Thompson F.L."/>
            <person name="Gomez-Gil B."/>
            <person name="Sawabe T."/>
            <person name="Sawabe T."/>
        </authorList>
    </citation>
    <scope>NUCLEOTIDE SEQUENCE [LARGE SCALE GENOMIC DNA]</scope>
    <source>
        <strain evidence="1 2">JCM 19237</strain>
    </source>
</reference>
<protein>
    <submittedName>
        <fullName evidence="1">Uncharacterized protein</fullName>
    </submittedName>
</protein>
<dbReference type="AlphaFoldDB" id="A0A090QYH8"/>
<dbReference type="STRING" id="754436.JCM19237_4493"/>
<evidence type="ECO:0000313" key="1">
    <source>
        <dbReference type="EMBL" id="GAL08260.1"/>
    </source>
</evidence>
<evidence type="ECO:0000313" key="2">
    <source>
        <dbReference type="Proteomes" id="UP000029227"/>
    </source>
</evidence>
<dbReference type="EMBL" id="BBMN01000023">
    <property type="protein sequence ID" value="GAL08260.1"/>
    <property type="molecule type" value="Genomic_DNA"/>
</dbReference>
<dbReference type="Proteomes" id="UP000029227">
    <property type="component" value="Unassembled WGS sequence"/>
</dbReference>
<name>A0A090QYH8_9GAMM</name>
<comment type="caution">
    <text evidence="1">The sequence shown here is derived from an EMBL/GenBank/DDBJ whole genome shotgun (WGS) entry which is preliminary data.</text>
</comment>
<organism evidence="1 2">
    <name type="scientific">Photobacterium aphoticum</name>
    <dbReference type="NCBI Taxonomy" id="754436"/>
    <lineage>
        <taxon>Bacteria</taxon>
        <taxon>Pseudomonadati</taxon>
        <taxon>Pseudomonadota</taxon>
        <taxon>Gammaproteobacteria</taxon>
        <taxon>Vibrionales</taxon>
        <taxon>Vibrionaceae</taxon>
        <taxon>Photobacterium</taxon>
    </lineage>
</organism>
<proteinExistence type="predicted"/>